<evidence type="ECO:0000313" key="8">
    <source>
        <dbReference type="Proteomes" id="UP000182278"/>
    </source>
</evidence>
<evidence type="ECO:0000256" key="5">
    <source>
        <dbReference type="ARBA" id="ARBA00023136"/>
    </source>
</evidence>
<name>A0A1J4SCY6_9BACT</name>
<dbReference type="AlphaFoldDB" id="A0A1J4SCY6"/>
<dbReference type="GO" id="GO:0015627">
    <property type="term" value="C:type II protein secretion system complex"/>
    <property type="evidence" value="ECO:0007669"/>
    <property type="project" value="InterPro"/>
</dbReference>
<dbReference type="PANTHER" id="PTHR30093">
    <property type="entry name" value="GENERAL SECRETION PATHWAY PROTEIN G"/>
    <property type="match status" value="1"/>
</dbReference>
<keyword evidence="4 6" id="KW-1133">Transmembrane helix</keyword>
<dbReference type="Proteomes" id="UP000182278">
    <property type="component" value="Unassembled WGS sequence"/>
</dbReference>
<dbReference type="EMBL" id="MNUO01000119">
    <property type="protein sequence ID" value="OIN95966.1"/>
    <property type="molecule type" value="Genomic_DNA"/>
</dbReference>
<proteinExistence type="predicted"/>
<dbReference type="GO" id="GO:0015628">
    <property type="term" value="P:protein secretion by the type II secretion system"/>
    <property type="evidence" value="ECO:0007669"/>
    <property type="project" value="InterPro"/>
</dbReference>
<dbReference type="InterPro" id="IPR000983">
    <property type="entry name" value="Bac_GSPG_pilin"/>
</dbReference>
<feature type="transmembrane region" description="Helical" evidence="6">
    <location>
        <begin position="12"/>
        <end position="33"/>
    </location>
</feature>
<dbReference type="InterPro" id="IPR012902">
    <property type="entry name" value="N_methyl_site"/>
</dbReference>
<dbReference type="NCBIfam" id="TIGR02532">
    <property type="entry name" value="IV_pilin_GFxxxE"/>
    <property type="match status" value="1"/>
</dbReference>
<comment type="subcellular location">
    <subcellularLocation>
        <location evidence="1">Membrane</location>
        <topology evidence="1">Single-pass membrane protein</topology>
    </subcellularLocation>
</comment>
<evidence type="ECO:0000256" key="6">
    <source>
        <dbReference type="SAM" id="Phobius"/>
    </source>
</evidence>
<sequence length="139" mass="14502">MIKLREKGFTLVEIMIVVAIIAILSAIAIPNFMAARSKSRANACKANLRQIESAVEQYAMDATKVDGDSVTMSSLSPTYIKKTPSCPSAGNYGDSSSYDIGTAETGLTGPVNTFAVGGTPWCSIGSGAAAGGYPHVQYE</sequence>
<dbReference type="Pfam" id="PF07963">
    <property type="entry name" value="N_methyl"/>
    <property type="match status" value="1"/>
</dbReference>
<evidence type="ECO:0000313" key="7">
    <source>
        <dbReference type="EMBL" id="OIN95966.1"/>
    </source>
</evidence>
<dbReference type="GO" id="GO:0016020">
    <property type="term" value="C:membrane"/>
    <property type="evidence" value="ECO:0007669"/>
    <property type="project" value="UniProtKB-SubCell"/>
</dbReference>
<reference evidence="7 8" key="1">
    <citation type="journal article" date="2016" name="Environ. Microbiol.">
        <title>Genomic resolution of a cold subsurface aquifer community provides metabolic insights for novel microbes adapted to high CO concentrations.</title>
        <authorList>
            <person name="Probst A.J."/>
            <person name="Castelle C.J."/>
            <person name="Singh A."/>
            <person name="Brown C.T."/>
            <person name="Anantharaman K."/>
            <person name="Sharon I."/>
            <person name="Hug L.A."/>
            <person name="Burstein D."/>
            <person name="Emerson J.B."/>
            <person name="Thomas B.C."/>
            <person name="Banfield J.F."/>
        </authorList>
    </citation>
    <scope>NUCLEOTIDE SEQUENCE [LARGE SCALE GENOMIC DNA]</scope>
    <source>
        <strain evidence="7">CG1_02_38_46</strain>
    </source>
</reference>
<dbReference type="PRINTS" id="PR00813">
    <property type="entry name" value="BCTERIALGSPG"/>
</dbReference>
<protein>
    <recommendedName>
        <fullName evidence="9">Prepilin-type N-terminal cleavage/methylation domain-containing protein</fullName>
    </recommendedName>
</protein>
<keyword evidence="2" id="KW-0488">Methylation</keyword>
<gene>
    <name evidence="7" type="ORF">AUJ66_07810</name>
</gene>
<evidence type="ECO:0000256" key="3">
    <source>
        <dbReference type="ARBA" id="ARBA00022692"/>
    </source>
</evidence>
<evidence type="ECO:0000256" key="2">
    <source>
        <dbReference type="ARBA" id="ARBA00022481"/>
    </source>
</evidence>
<dbReference type="PANTHER" id="PTHR30093:SF44">
    <property type="entry name" value="TYPE II SECRETION SYSTEM CORE PROTEIN G"/>
    <property type="match status" value="1"/>
</dbReference>
<dbReference type="SUPFAM" id="SSF54523">
    <property type="entry name" value="Pili subunits"/>
    <property type="match status" value="1"/>
</dbReference>
<evidence type="ECO:0008006" key="9">
    <source>
        <dbReference type="Google" id="ProtNLM"/>
    </source>
</evidence>
<dbReference type="InterPro" id="IPR045584">
    <property type="entry name" value="Pilin-like"/>
</dbReference>
<dbReference type="STRING" id="1817893.AUJ66_07810"/>
<evidence type="ECO:0000256" key="4">
    <source>
        <dbReference type="ARBA" id="ARBA00022989"/>
    </source>
</evidence>
<organism evidence="7 8">
    <name type="scientific">Candidatus Desantisbacteria bacterium CG1_02_38_46</name>
    <dbReference type="NCBI Taxonomy" id="1817893"/>
    <lineage>
        <taxon>Bacteria</taxon>
        <taxon>Candidatus Desantisiibacteriota</taxon>
    </lineage>
</organism>
<comment type="caution">
    <text evidence="7">The sequence shown here is derived from an EMBL/GenBank/DDBJ whole genome shotgun (WGS) entry which is preliminary data.</text>
</comment>
<evidence type="ECO:0000256" key="1">
    <source>
        <dbReference type="ARBA" id="ARBA00004167"/>
    </source>
</evidence>
<accession>A0A1J4SCY6</accession>
<dbReference type="Gene3D" id="3.30.700.10">
    <property type="entry name" value="Glycoprotein, Type 4 Pilin"/>
    <property type="match status" value="1"/>
</dbReference>
<dbReference type="PROSITE" id="PS00409">
    <property type="entry name" value="PROKAR_NTER_METHYL"/>
    <property type="match status" value="1"/>
</dbReference>
<keyword evidence="3 6" id="KW-0812">Transmembrane</keyword>
<keyword evidence="5 6" id="KW-0472">Membrane</keyword>